<keyword evidence="4 9" id="KW-0997">Cell inner membrane</keyword>
<comment type="caution">
    <text evidence="11">The sequence shown here is derived from an EMBL/GenBank/DDBJ whole genome shotgun (WGS) entry which is preliminary data.</text>
</comment>
<comment type="subunit">
    <text evidence="9">The complex comprises the extracytoplasmic solute receptor protein and the two transmembrane proteins.</text>
</comment>
<keyword evidence="12" id="KW-1185">Reference proteome</keyword>
<dbReference type="EMBL" id="PZZL01000002">
    <property type="protein sequence ID" value="PTM61017.1"/>
    <property type="molecule type" value="Genomic_DNA"/>
</dbReference>
<evidence type="ECO:0000256" key="2">
    <source>
        <dbReference type="ARBA" id="ARBA00022448"/>
    </source>
</evidence>
<evidence type="ECO:0000256" key="3">
    <source>
        <dbReference type="ARBA" id="ARBA00022475"/>
    </source>
</evidence>
<feature type="transmembrane region" description="Helical" evidence="9">
    <location>
        <begin position="61"/>
        <end position="78"/>
    </location>
</feature>
<name>A0A2T4ZGG6_9HYPH</name>
<feature type="transmembrane region" description="Helical" evidence="9">
    <location>
        <begin position="98"/>
        <end position="118"/>
    </location>
</feature>
<dbReference type="GO" id="GO:0022857">
    <property type="term" value="F:transmembrane transporter activity"/>
    <property type="evidence" value="ECO:0007669"/>
    <property type="project" value="UniProtKB-UniRule"/>
</dbReference>
<sequence>MATDSPAQPVASLWRRFTAAYAALLSHLVVVSIAILLIPVSLQIFSRHTDLIPSYIWTEEMARFLFIWAIAIGAMIGVRESTHFEVDVMPELPPRGEAVARFVGRIGVLVMACVFVFAGIKFTQFAWFRTSELADLPLWLIHLPWPLMGVTWIVFLGEQMLDDILIMTGRKAPPQKASLADIDAGTLNL</sequence>
<keyword evidence="5 9" id="KW-0812">Transmembrane</keyword>
<evidence type="ECO:0000313" key="11">
    <source>
        <dbReference type="EMBL" id="PTM61017.1"/>
    </source>
</evidence>
<evidence type="ECO:0000259" key="10">
    <source>
        <dbReference type="Pfam" id="PF04290"/>
    </source>
</evidence>
<dbReference type="RefSeq" id="WP_108174942.1">
    <property type="nucleotide sequence ID" value="NZ_PZZL01000002.1"/>
</dbReference>
<proteinExistence type="inferred from homology"/>
<comment type="similarity">
    <text evidence="8 9">Belongs to the TRAP transporter small permease family.</text>
</comment>
<organism evidence="11 12">
    <name type="scientific">Phreatobacter oligotrophus</name>
    <dbReference type="NCBI Taxonomy" id="1122261"/>
    <lineage>
        <taxon>Bacteria</taxon>
        <taxon>Pseudomonadati</taxon>
        <taxon>Pseudomonadota</taxon>
        <taxon>Alphaproteobacteria</taxon>
        <taxon>Hyphomicrobiales</taxon>
        <taxon>Phreatobacteraceae</taxon>
        <taxon>Phreatobacter</taxon>
    </lineage>
</organism>
<dbReference type="GO" id="GO:0015740">
    <property type="term" value="P:C4-dicarboxylate transport"/>
    <property type="evidence" value="ECO:0007669"/>
    <property type="project" value="TreeGrafter"/>
</dbReference>
<keyword evidence="6 9" id="KW-1133">Transmembrane helix</keyword>
<evidence type="ECO:0000256" key="1">
    <source>
        <dbReference type="ARBA" id="ARBA00004429"/>
    </source>
</evidence>
<comment type="function">
    <text evidence="9">Part of the tripartite ATP-independent periplasmic (TRAP) transport system.</text>
</comment>
<keyword evidence="3" id="KW-1003">Cell membrane</keyword>
<dbReference type="InterPro" id="IPR007387">
    <property type="entry name" value="TRAP_DctQ"/>
</dbReference>
<dbReference type="InterPro" id="IPR055348">
    <property type="entry name" value="DctQ"/>
</dbReference>
<dbReference type="GO" id="GO:0005886">
    <property type="term" value="C:plasma membrane"/>
    <property type="evidence" value="ECO:0007669"/>
    <property type="project" value="UniProtKB-SubCell"/>
</dbReference>
<dbReference type="Pfam" id="PF04290">
    <property type="entry name" value="DctQ"/>
    <property type="match status" value="1"/>
</dbReference>
<evidence type="ECO:0000256" key="4">
    <source>
        <dbReference type="ARBA" id="ARBA00022519"/>
    </source>
</evidence>
<feature type="transmembrane region" description="Helical" evidence="9">
    <location>
        <begin position="138"/>
        <end position="157"/>
    </location>
</feature>
<dbReference type="Proteomes" id="UP000241808">
    <property type="component" value="Unassembled WGS sequence"/>
</dbReference>
<evidence type="ECO:0000256" key="9">
    <source>
        <dbReference type="RuleBase" id="RU369079"/>
    </source>
</evidence>
<keyword evidence="2 9" id="KW-0813">Transport</keyword>
<gene>
    <name evidence="11" type="ORF">C8P69_102402</name>
</gene>
<feature type="domain" description="Tripartite ATP-independent periplasmic transporters DctQ component" evidence="10">
    <location>
        <begin position="37"/>
        <end position="163"/>
    </location>
</feature>
<evidence type="ECO:0000256" key="5">
    <source>
        <dbReference type="ARBA" id="ARBA00022692"/>
    </source>
</evidence>
<dbReference type="PANTHER" id="PTHR35011">
    <property type="entry name" value="2,3-DIKETO-L-GULONATE TRAP TRANSPORTER SMALL PERMEASE PROTEIN YIAM"/>
    <property type="match status" value="1"/>
</dbReference>
<evidence type="ECO:0000256" key="8">
    <source>
        <dbReference type="ARBA" id="ARBA00038436"/>
    </source>
</evidence>
<keyword evidence="7 9" id="KW-0472">Membrane</keyword>
<accession>A0A2T4ZGG6</accession>
<evidence type="ECO:0000313" key="12">
    <source>
        <dbReference type="Proteomes" id="UP000241808"/>
    </source>
</evidence>
<protein>
    <recommendedName>
        <fullName evidence="9">TRAP transporter small permease protein</fullName>
    </recommendedName>
</protein>
<dbReference type="OrthoDB" id="7843639at2"/>
<dbReference type="PANTHER" id="PTHR35011:SF2">
    <property type="entry name" value="2,3-DIKETO-L-GULONATE TRAP TRANSPORTER SMALL PERMEASE PROTEIN YIAM"/>
    <property type="match status" value="1"/>
</dbReference>
<dbReference type="AlphaFoldDB" id="A0A2T4ZGG6"/>
<reference evidence="11 12" key="1">
    <citation type="submission" date="2018-04" db="EMBL/GenBank/DDBJ databases">
        <title>Genomic Encyclopedia of Archaeal and Bacterial Type Strains, Phase II (KMG-II): from individual species to whole genera.</title>
        <authorList>
            <person name="Goeker M."/>
        </authorList>
    </citation>
    <scope>NUCLEOTIDE SEQUENCE [LARGE SCALE GENOMIC DNA]</scope>
    <source>
        <strain evidence="11 12">DSM 25521</strain>
    </source>
</reference>
<feature type="transmembrane region" description="Helical" evidence="9">
    <location>
        <begin position="20"/>
        <end position="40"/>
    </location>
</feature>
<evidence type="ECO:0000256" key="6">
    <source>
        <dbReference type="ARBA" id="ARBA00022989"/>
    </source>
</evidence>
<comment type="subcellular location">
    <subcellularLocation>
        <location evidence="1 9">Cell inner membrane</location>
        <topology evidence="1 9">Multi-pass membrane protein</topology>
    </subcellularLocation>
</comment>
<evidence type="ECO:0000256" key="7">
    <source>
        <dbReference type="ARBA" id="ARBA00023136"/>
    </source>
</evidence>